<evidence type="ECO:0000313" key="7">
    <source>
        <dbReference type="EMBL" id="AMN80548.1"/>
    </source>
</evidence>
<dbReference type="Pfam" id="PF08281">
    <property type="entry name" value="Sigma70_r4_2"/>
    <property type="match status" value="1"/>
</dbReference>
<dbReference type="InterPro" id="IPR007627">
    <property type="entry name" value="RNA_pol_sigma70_r2"/>
</dbReference>
<dbReference type="EMBL" id="CP014546">
    <property type="protein sequence ID" value="AMN80548.1"/>
    <property type="molecule type" value="Genomic_DNA"/>
</dbReference>
<organism evidence="7 8">
    <name type="scientific">Pseudomonas azotoformans</name>
    <dbReference type="NCBI Taxonomy" id="47878"/>
    <lineage>
        <taxon>Bacteria</taxon>
        <taxon>Pseudomonadati</taxon>
        <taxon>Pseudomonadota</taxon>
        <taxon>Gammaproteobacteria</taxon>
        <taxon>Pseudomonadales</taxon>
        <taxon>Pseudomonadaceae</taxon>
        <taxon>Pseudomonas</taxon>
    </lineage>
</organism>
<evidence type="ECO:0000256" key="1">
    <source>
        <dbReference type="ARBA" id="ARBA00010641"/>
    </source>
</evidence>
<feature type="domain" description="RNA polymerase sigma-70 region 2" evidence="5">
    <location>
        <begin position="11"/>
        <end position="76"/>
    </location>
</feature>
<dbReference type="Gene3D" id="1.10.1740.10">
    <property type="match status" value="1"/>
</dbReference>
<dbReference type="InterPro" id="IPR013324">
    <property type="entry name" value="RNA_pol_sigma_r3/r4-like"/>
</dbReference>
<name>A0A127I158_PSEAZ</name>
<dbReference type="Gene3D" id="1.10.10.10">
    <property type="entry name" value="Winged helix-like DNA-binding domain superfamily/Winged helix DNA-binding domain"/>
    <property type="match status" value="1"/>
</dbReference>
<dbReference type="Pfam" id="PF04542">
    <property type="entry name" value="Sigma70_r2"/>
    <property type="match status" value="1"/>
</dbReference>
<gene>
    <name evidence="7" type="ORF">AYR47_20515</name>
</gene>
<dbReference type="GO" id="GO:0006352">
    <property type="term" value="P:DNA-templated transcription initiation"/>
    <property type="evidence" value="ECO:0007669"/>
    <property type="project" value="InterPro"/>
</dbReference>
<dbReference type="InterPro" id="IPR036388">
    <property type="entry name" value="WH-like_DNA-bd_sf"/>
</dbReference>
<dbReference type="InterPro" id="IPR039425">
    <property type="entry name" value="RNA_pol_sigma-70-like"/>
</dbReference>
<evidence type="ECO:0000256" key="3">
    <source>
        <dbReference type="ARBA" id="ARBA00023082"/>
    </source>
</evidence>
<dbReference type="PANTHER" id="PTHR43133">
    <property type="entry name" value="RNA POLYMERASE ECF-TYPE SIGMA FACTO"/>
    <property type="match status" value="1"/>
</dbReference>
<accession>A0A127I158</accession>
<keyword evidence="2" id="KW-0805">Transcription regulation</keyword>
<evidence type="ECO:0000259" key="6">
    <source>
        <dbReference type="Pfam" id="PF08281"/>
    </source>
</evidence>
<dbReference type="Proteomes" id="UP000070516">
    <property type="component" value="Chromosome"/>
</dbReference>
<dbReference type="InterPro" id="IPR013249">
    <property type="entry name" value="RNA_pol_sigma70_r4_t2"/>
</dbReference>
<keyword evidence="3" id="KW-0731">Sigma factor</keyword>
<dbReference type="RefSeq" id="WP_061436563.1">
    <property type="nucleotide sequence ID" value="NZ_CP014546.1"/>
</dbReference>
<dbReference type="GO" id="GO:0003677">
    <property type="term" value="F:DNA binding"/>
    <property type="evidence" value="ECO:0007669"/>
    <property type="project" value="InterPro"/>
</dbReference>
<protein>
    <submittedName>
        <fullName evidence="7">RNA polymerase subunit sigma</fullName>
    </submittedName>
</protein>
<dbReference type="KEGG" id="pazo:AYR47_20515"/>
<dbReference type="NCBIfam" id="TIGR02937">
    <property type="entry name" value="sigma70-ECF"/>
    <property type="match status" value="1"/>
</dbReference>
<evidence type="ECO:0000256" key="2">
    <source>
        <dbReference type="ARBA" id="ARBA00023015"/>
    </source>
</evidence>
<dbReference type="AlphaFoldDB" id="A0A127I158"/>
<evidence type="ECO:0000259" key="5">
    <source>
        <dbReference type="Pfam" id="PF04542"/>
    </source>
</evidence>
<sequence length="165" mass="19041">MPTHSQLFTALFSKHYMWLRQRVNNTLGCEHSADRITADAFMRLLGLQNLNEVREPRALLSTIAKRLMINNWRRADLERAYLATLDDEPANTVASPEEHAMLIESLLQLDRLLSGLVRQAKQVFLHSLFDGWTYEQIARRLGISKSRIHQHMEQAYLACLLALAE</sequence>
<evidence type="ECO:0000256" key="4">
    <source>
        <dbReference type="ARBA" id="ARBA00023163"/>
    </source>
</evidence>
<dbReference type="InterPro" id="IPR013325">
    <property type="entry name" value="RNA_pol_sigma_r2"/>
</dbReference>
<feature type="domain" description="RNA polymerase sigma factor 70 region 4 type 2" evidence="6">
    <location>
        <begin position="107"/>
        <end position="159"/>
    </location>
</feature>
<dbReference type="SUPFAM" id="SSF88659">
    <property type="entry name" value="Sigma3 and sigma4 domains of RNA polymerase sigma factors"/>
    <property type="match status" value="1"/>
</dbReference>
<dbReference type="GO" id="GO:0016987">
    <property type="term" value="F:sigma factor activity"/>
    <property type="evidence" value="ECO:0007669"/>
    <property type="project" value="UniProtKB-KW"/>
</dbReference>
<dbReference type="PANTHER" id="PTHR43133:SF63">
    <property type="entry name" value="RNA POLYMERASE SIGMA FACTOR FECI-RELATED"/>
    <property type="match status" value="1"/>
</dbReference>
<keyword evidence="4" id="KW-0804">Transcription</keyword>
<comment type="similarity">
    <text evidence="1">Belongs to the sigma-70 factor family. ECF subfamily.</text>
</comment>
<dbReference type="InterPro" id="IPR014284">
    <property type="entry name" value="RNA_pol_sigma-70_dom"/>
</dbReference>
<proteinExistence type="inferred from homology"/>
<evidence type="ECO:0000313" key="8">
    <source>
        <dbReference type="Proteomes" id="UP000070516"/>
    </source>
</evidence>
<reference evidence="7 8" key="1">
    <citation type="submission" date="2016-02" db="EMBL/GenBank/DDBJ databases">
        <title>Complete genome sequence of Pseudomonas azotoformans S4.</title>
        <authorList>
            <person name="Fang Y."/>
            <person name="Wu L."/>
            <person name="Feng G."/>
        </authorList>
    </citation>
    <scope>NUCLEOTIDE SEQUENCE [LARGE SCALE GENOMIC DNA]</scope>
    <source>
        <strain evidence="7 8">S4</strain>
    </source>
</reference>
<dbReference type="SUPFAM" id="SSF88946">
    <property type="entry name" value="Sigma2 domain of RNA polymerase sigma factors"/>
    <property type="match status" value="1"/>
</dbReference>